<dbReference type="Pfam" id="PF01636">
    <property type="entry name" value="APH"/>
    <property type="match status" value="1"/>
</dbReference>
<gene>
    <name evidence="2" type="ORF">Poly41_32760</name>
</gene>
<feature type="domain" description="Aminoglycoside phosphotransferase" evidence="1">
    <location>
        <begin position="28"/>
        <end position="270"/>
    </location>
</feature>
<dbReference type="Proteomes" id="UP000319143">
    <property type="component" value="Unassembled WGS sequence"/>
</dbReference>
<dbReference type="EMBL" id="SJPV01000005">
    <property type="protein sequence ID" value="TWU37149.1"/>
    <property type="molecule type" value="Genomic_DNA"/>
</dbReference>
<organism evidence="2 3">
    <name type="scientific">Novipirellula artificiosorum</name>
    <dbReference type="NCBI Taxonomy" id="2528016"/>
    <lineage>
        <taxon>Bacteria</taxon>
        <taxon>Pseudomonadati</taxon>
        <taxon>Planctomycetota</taxon>
        <taxon>Planctomycetia</taxon>
        <taxon>Pirellulales</taxon>
        <taxon>Pirellulaceae</taxon>
        <taxon>Novipirellula</taxon>
    </lineage>
</organism>
<dbReference type="InterPro" id="IPR002575">
    <property type="entry name" value="Aminoglycoside_PTrfase"/>
</dbReference>
<dbReference type="SUPFAM" id="SSF56112">
    <property type="entry name" value="Protein kinase-like (PK-like)"/>
    <property type="match status" value="1"/>
</dbReference>
<comment type="caution">
    <text evidence="2">The sequence shown here is derived from an EMBL/GenBank/DDBJ whole genome shotgun (WGS) entry which is preliminary data.</text>
</comment>
<reference evidence="2 3" key="1">
    <citation type="submission" date="2019-02" db="EMBL/GenBank/DDBJ databases">
        <title>Deep-cultivation of Planctomycetes and their phenomic and genomic characterization uncovers novel biology.</title>
        <authorList>
            <person name="Wiegand S."/>
            <person name="Jogler M."/>
            <person name="Boedeker C."/>
            <person name="Pinto D."/>
            <person name="Vollmers J."/>
            <person name="Rivas-Marin E."/>
            <person name="Kohn T."/>
            <person name="Peeters S.H."/>
            <person name="Heuer A."/>
            <person name="Rast P."/>
            <person name="Oberbeckmann S."/>
            <person name="Bunk B."/>
            <person name="Jeske O."/>
            <person name="Meyerdierks A."/>
            <person name="Storesund J.E."/>
            <person name="Kallscheuer N."/>
            <person name="Luecker S."/>
            <person name="Lage O.M."/>
            <person name="Pohl T."/>
            <person name="Merkel B.J."/>
            <person name="Hornburger P."/>
            <person name="Mueller R.-W."/>
            <person name="Bruemmer F."/>
            <person name="Labrenz M."/>
            <person name="Spormann A.M."/>
            <person name="Op Den Camp H."/>
            <person name="Overmann J."/>
            <person name="Amann R."/>
            <person name="Jetten M.S.M."/>
            <person name="Mascher T."/>
            <person name="Medema M.H."/>
            <person name="Devos D.P."/>
            <person name="Kaster A.-K."/>
            <person name="Ovreas L."/>
            <person name="Rohde M."/>
            <person name="Galperin M.Y."/>
            <person name="Jogler C."/>
        </authorList>
    </citation>
    <scope>NUCLEOTIDE SEQUENCE [LARGE SCALE GENOMIC DNA]</scope>
    <source>
        <strain evidence="2 3">Poly41</strain>
    </source>
</reference>
<dbReference type="AlphaFoldDB" id="A0A5C6DQW0"/>
<proteinExistence type="predicted"/>
<accession>A0A5C6DQW0</accession>
<keyword evidence="2" id="KW-0808">Transferase</keyword>
<protein>
    <submittedName>
        <fullName evidence="2">Phosphotransferase enzyme family protein</fullName>
    </submittedName>
</protein>
<dbReference type="InterPro" id="IPR011009">
    <property type="entry name" value="Kinase-like_dom_sf"/>
</dbReference>
<name>A0A5C6DQW0_9BACT</name>
<dbReference type="GO" id="GO:0016740">
    <property type="term" value="F:transferase activity"/>
    <property type="evidence" value="ECO:0007669"/>
    <property type="project" value="UniProtKB-KW"/>
</dbReference>
<keyword evidence="3" id="KW-1185">Reference proteome</keyword>
<evidence type="ECO:0000259" key="1">
    <source>
        <dbReference type="Pfam" id="PF01636"/>
    </source>
</evidence>
<sequence>MTFSASVQYANEVLQHGFGDGAGSVASVQPVSPGMSGAQVYRVTTRSGEAFALKCYPAMATLDRVQEIHRVMQAARSAGCELVPRLISAQGSRVPATAIRYRTECWELVTWMPGNALDRSVDSGPLLAAVSQGAAAIARFHQAARSLGTQVQVPLCIRSRQSRIAEVSPLLRSLLTRDLDCVANPLLRQTVALAVDRLRDRWHAVSRNAMTSLEALSRTKVPCSYVLRDCHREHVFFTEFQNHGSTTRSVSGIIDMDAVRMDAAAADLARWTGSFVKNGISVHQLWDAAVAGYRLESSLKVQQEALARELAPISAWISLANWAIWLLLEQRRFPVADEAILRRIEHLIEVVDRFETE</sequence>
<evidence type="ECO:0000313" key="3">
    <source>
        <dbReference type="Proteomes" id="UP000319143"/>
    </source>
</evidence>
<dbReference type="RefSeq" id="WP_146527401.1">
    <property type="nucleotide sequence ID" value="NZ_SJPV01000005.1"/>
</dbReference>
<dbReference type="OrthoDB" id="283096at2"/>
<dbReference type="Gene3D" id="3.90.1200.10">
    <property type="match status" value="1"/>
</dbReference>
<evidence type="ECO:0000313" key="2">
    <source>
        <dbReference type="EMBL" id="TWU37149.1"/>
    </source>
</evidence>